<evidence type="ECO:0000313" key="2">
    <source>
        <dbReference type="EMBL" id="KAF9949624.1"/>
    </source>
</evidence>
<protein>
    <submittedName>
        <fullName evidence="2">Uncharacterized protein</fullName>
    </submittedName>
</protein>
<feature type="compositionally biased region" description="Basic and acidic residues" evidence="1">
    <location>
        <begin position="169"/>
        <end position="185"/>
    </location>
</feature>
<gene>
    <name evidence="2" type="ORF">BGZ65_007187</name>
</gene>
<evidence type="ECO:0000256" key="1">
    <source>
        <dbReference type="SAM" id="MobiDB-lite"/>
    </source>
</evidence>
<comment type="caution">
    <text evidence="2">The sequence shown here is derived from an EMBL/GenBank/DDBJ whole genome shotgun (WGS) entry which is preliminary data.</text>
</comment>
<dbReference type="SUPFAM" id="SSF52047">
    <property type="entry name" value="RNI-like"/>
    <property type="match status" value="1"/>
</dbReference>
<proteinExistence type="predicted"/>
<sequence>MGWAWDRQAMNEFVETLKGSRIQVLFLKCMVDAADAEDRPVPDSSGIKASRTRRFDPLVKLLGLANVKEIRLLETPDIVHESTQSLPFDLSHLRTLQLRLEGMDQVKDEVGDRVIQLLERTTHLRELTLDCKPHAYGNSLTTFVKPIAEGARKYFDHSRSRRQPCSEQNEYRRQMQETRDPQERPPECVEIKYNHKDKLVLVVKVERSMGLIREFSLDLAGEMEYGYWTSIFQPNSDLSSNLTTLRLTNLRDNVWVEQLRDWIQAMNRMGHVGRHRLWLQELLIDCKELGTEFQKFYDFIFGARSTLLLAKFVNFYPKLKEAGPDKVRNVEEEMEEGEERSTLRDRRAKTEWGRFFRSLNFGLLKELEIERANLRDEDIKSLMDSLSYAKWKYGSLTLRKLCLFNTQVTKQGVGELIRTMKRSSWNINVEYR</sequence>
<dbReference type="Proteomes" id="UP000749646">
    <property type="component" value="Unassembled WGS sequence"/>
</dbReference>
<keyword evidence="3" id="KW-1185">Reference proteome</keyword>
<dbReference type="OrthoDB" id="2449668at2759"/>
<organism evidence="2 3">
    <name type="scientific">Modicella reniformis</name>
    <dbReference type="NCBI Taxonomy" id="1440133"/>
    <lineage>
        <taxon>Eukaryota</taxon>
        <taxon>Fungi</taxon>
        <taxon>Fungi incertae sedis</taxon>
        <taxon>Mucoromycota</taxon>
        <taxon>Mortierellomycotina</taxon>
        <taxon>Mortierellomycetes</taxon>
        <taxon>Mortierellales</taxon>
        <taxon>Mortierellaceae</taxon>
        <taxon>Modicella</taxon>
    </lineage>
</organism>
<reference evidence="2" key="1">
    <citation type="journal article" date="2020" name="Fungal Divers.">
        <title>Resolving the Mortierellaceae phylogeny through synthesis of multi-gene phylogenetics and phylogenomics.</title>
        <authorList>
            <person name="Vandepol N."/>
            <person name="Liber J."/>
            <person name="Desiro A."/>
            <person name="Na H."/>
            <person name="Kennedy M."/>
            <person name="Barry K."/>
            <person name="Grigoriev I.V."/>
            <person name="Miller A.N."/>
            <person name="O'Donnell K."/>
            <person name="Stajich J.E."/>
            <person name="Bonito G."/>
        </authorList>
    </citation>
    <scope>NUCLEOTIDE SEQUENCE</scope>
    <source>
        <strain evidence="2">MES-2147</strain>
    </source>
</reference>
<name>A0A9P6IVF9_9FUNG</name>
<dbReference type="AlphaFoldDB" id="A0A9P6IVF9"/>
<accession>A0A9P6IVF9</accession>
<dbReference type="EMBL" id="JAAAHW010007273">
    <property type="protein sequence ID" value="KAF9949624.1"/>
    <property type="molecule type" value="Genomic_DNA"/>
</dbReference>
<evidence type="ECO:0000313" key="3">
    <source>
        <dbReference type="Proteomes" id="UP000749646"/>
    </source>
</evidence>
<feature type="region of interest" description="Disordered" evidence="1">
    <location>
        <begin position="158"/>
        <end position="185"/>
    </location>
</feature>